<dbReference type="InterPro" id="IPR035906">
    <property type="entry name" value="MetI-like_sf"/>
</dbReference>
<reference evidence="11" key="2">
    <citation type="submission" date="2016-04" db="EMBL/GenBank/DDBJ databases">
        <title>Complete Genome and Plasmid Sequences for Rhodococcus fascians D188 and Draft Sequences for Rhodococcus spp. Isolates PBTS 1 and PBTS 2.</title>
        <authorList>
            <person name="Stamer R."/>
            <person name="Vereecke D."/>
            <person name="Zhang Y."/>
            <person name="Schilkey F."/>
            <person name="Devitt N."/>
            <person name="Randall J."/>
        </authorList>
    </citation>
    <scope>NUCLEOTIDE SEQUENCE [LARGE SCALE GENOMIC DNA]</scope>
    <source>
        <strain evidence="11">PBTS2</strain>
    </source>
</reference>
<feature type="transmembrane region" description="Helical" evidence="8">
    <location>
        <begin position="383"/>
        <end position="403"/>
    </location>
</feature>
<keyword evidence="5 8" id="KW-0812">Transmembrane</keyword>
<evidence type="ECO:0000256" key="5">
    <source>
        <dbReference type="ARBA" id="ARBA00022692"/>
    </source>
</evidence>
<feature type="transmembrane region" description="Helical" evidence="8">
    <location>
        <begin position="321"/>
        <end position="343"/>
    </location>
</feature>
<accession>A0A143QM17</accession>
<evidence type="ECO:0000256" key="4">
    <source>
        <dbReference type="ARBA" id="ARBA00022519"/>
    </source>
</evidence>
<dbReference type="CDD" id="cd06261">
    <property type="entry name" value="TM_PBP2"/>
    <property type="match status" value="1"/>
</dbReference>
<keyword evidence="7 8" id="KW-0472">Membrane</keyword>
<name>A0A143QM17_RHOFA</name>
<feature type="transmembrane region" description="Helical" evidence="8">
    <location>
        <begin position="63"/>
        <end position="86"/>
    </location>
</feature>
<dbReference type="SUPFAM" id="SSF161098">
    <property type="entry name" value="MetI-like"/>
    <property type="match status" value="2"/>
</dbReference>
<gene>
    <name evidence="10" type="primary">cysW_1</name>
    <name evidence="10" type="ORF">A3Q41_02539</name>
</gene>
<organism evidence="10 11">
    <name type="scientific">Rhodococcoides fascians</name>
    <name type="common">Rhodococcus fascians</name>
    <dbReference type="NCBI Taxonomy" id="1828"/>
    <lineage>
        <taxon>Bacteria</taxon>
        <taxon>Bacillati</taxon>
        <taxon>Actinomycetota</taxon>
        <taxon>Actinomycetes</taxon>
        <taxon>Mycobacteriales</taxon>
        <taxon>Nocardiaceae</taxon>
        <taxon>Rhodococcoides</taxon>
    </lineage>
</organism>
<sequence>MFVSALQPLLRRHFGGRPVLGTTALCVGALTLTPLVYLFVRAFDGGTEKVLRLLLRQRTLDLVVRTATLALTVVVASVVVGTLLAWLTVRTDLPGRRIFSMILAAPLAIPSYVSGYLWIAEFPSLAGFSGAALVLTLSCFPLVMLPVSAAFATADPSLAEVSRTLGRGAVRTALTVECRRVVPAAAAGALLVALYTISDFGAVALMRYDAFTLGIYSAYRGGLDRTAAAVLGLVLVVGALVLTLLERRARRGATARVGSGTDRMAEPVVLGRWRVPALAVIVAALSVSVLVPILALARWLTRSLRFTVDWSDVLAVSAKTVQYSATAALVVAVLALPVALFAARSTSRSARTAELSTYIAHGLPGITVGLATVFLGIRFLPSFYQTAVLLVLAYVVLFLPLAVGSTRSVVDATPVVLEDVSRTLGAGRVRTDLRVTIPVAAPGIAAGAALVFLTVAKELPATLMLRPRGVDTLATTLWSTTEAFRYGEAAPYALALILISVVPTIVLTRALRRTTRKRVTLS</sequence>
<feature type="transmembrane region" description="Helical" evidence="8">
    <location>
        <begin position="98"/>
        <end position="119"/>
    </location>
</feature>
<feature type="transmembrane region" description="Helical" evidence="8">
    <location>
        <begin position="277"/>
        <end position="301"/>
    </location>
</feature>
<evidence type="ECO:0000256" key="2">
    <source>
        <dbReference type="ARBA" id="ARBA00022448"/>
    </source>
</evidence>
<dbReference type="KEGG" id="rhs:A3Q41_02539"/>
<keyword evidence="6 8" id="KW-1133">Transmembrane helix</keyword>
<dbReference type="AlphaFoldDB" id="A0A143QM17"/>
<reference evidence="10 11" key="1">
    <citation type="journal article" date="2016" name="Genome Announc.">
        <title>Complete Genome and Plasmid Sequences for Rhodococcus fascians D188 and Draft Sequences for Rhodococcus Isolates PBTS 1 and PBTS 2.</title>
        <authorList>
            <person name="Stamler R.A."/>
            <person name="Vereecke D."/>
            <person name="Zhang Y."/>
            <person name="Schilkey F."/>
            <person name="Devitt N."/>
            <person name="Randall J.J."/>
        </authorList>
    </citation>
    <scope>NUCLEOTIDE SEQUENCE [LARGE SCALE GENOMIC DNA]</scope>
    <source>
        <strain evidence="10 11">PBTS2</strain>
    </source>
</reference>
<dbReference type="Gene3D" id="1.10.3720.10">
    <property type="entry name" value="MetI-like"/>
    <property type="match status" value="2"/>
</dbReference>
<evidence type="ECO:0000313" key="10">
    <source>
        <dbReference type="EMBL" id="AMY23838.1"/>
    </source>
</evidence>
<keyword evidence="3" id="KW-1003">Cell membrane</keyword>
<feature type="transmembrane region" description="Helical" evidence="8">
    <location>
        <begin position="226"/>
        <end position="245"/>
    </location>
</feature>
<feature type="transmembrane region" description="Helical" evidence="8">
    <location>
        <begin position="355"/>
        <end position="377"/>
    </location>
</feature>
<protein>
    <submittedName>
        <fullName evidence="10">Sulfate transport system permease protein CysW</fullName>
    </submittedName>
</protein>
<dbReference type="EMBL" id="CP015220">
    <property type="protein sequence ID" value="AMY23838.1"/>
    <property type="molecule type" value="Genomic_DNA"/>
</dbReference>
<dbReference type="PROSITE" id="PS50928">
    <property type="entry name" value="ABC_TM1"/>
    <property type="match status" value="2"/>
</dbReference>
<evidence type="ECO:0000256" key="1">
    <source>
        <dbReference type="ARBA" id="ARBA00004429"/>
    </source>
</evidence>
<feature type="transmembrane region" description="Helical" evidence="8">
    <location>
        <begin position="181"/>
        <end position="206"/>
    </location>
</feature>
<evidence type="ECO:0000256" key="3">
    <source>
        <dbReference type="ARBA" id="ARBA00022475"/>
    </source>
</evidence>
<feature type="domain" description="ABC transmembrane type-1" evidence="9">
    <location>
        <begin position="63"/>
        <end position="246"/>
    </location>
</feature>
<comment type="subcellular location">
    <subcellularLocation>
        <location evidence="1">Cell inner membrane</location>
        <topology evidence="1">Multi-pass membrane protein</topology>
    </subcellularLocation>
    <subcellularLocation>
        <location evidence="8">Cell membrane</location>
        <topology evidence="8">Multi-pass membrane protein</topology>
    </subcellularLocation>
</comment>
<keyword evidence="4" id="KW-0997">Cell inner membrane</keyword>
<feature type="transmembrane region" description="Helical" evidence="8">
    <location>
        <begin position="20"/>
        <end position="43"/>
    </location>
</feature>
<evidence type="ECO:0000256" key="6">
    <source>
        <dbReference type="ARBA" id="ARBA00022989"/>
    </source>
</evidence>
<proteinExistence type="inferred from homology"/>
<evidence type="ECO:0000259" key="9">
    <source>
        <dbReference type="PROSITE" id="PS50928"/>
    </source>
</evidence>
<feature type="domain" description="ABC transmembrane type-1" evidence="9">
    <location>
        <begin position="317"/>
        <end position="507"/>
    </location>
</feature>
<dbReference type="PANTHER" id="PTHR43357">
    <property type="entry name" value="INNER MEMBRANE ABC TRANSPORTER PERMEASE PROTEIN YDCV"/>
    <property type="match status" value="1"/>
</dbReference>
<dbReference type="InterPro" id="IPR000515">
    <property type="entry name" value="MetI-like"/>
</dbReference>
<comment type="similarity">
    <text evidence="8">Belongs to the binding-protein-dependent transport system permease family.</text>
</comment>
<dbReference type="PATRIC" id="fig|1653479.3.peg.2571"/>
<dbReference type="GO" id="GO:0055085">
    <property type="term" value="P:transmembrane transport"/>
    <property type="evidence" value="ECO:0007669"/>
    <property type="project" value="InterPro"/>
</dbReference>
<evidence type="ECO:0000313" key="11">
    <source>
        <dbReference type="Proteomes" id="UP000076038"/>
    </source>
</evidence>
<dbReference type="PANTHER" id="PTHR43357:SF3">
    <property type="entry name" value="FE(3+)-TRANSPORT SYSTEM PERMEASE PROTEIN FBPB 2"/>
    <property type="match status" value="1"/>
</dbReference>
<dbReference type="Proteomes" id="UP000076038">
    <property type="component" value="Chromosome"/>
</dbReference>
<keyword evidence="2 8" id="KW-0813">Transport</keyword>
<feature type="transmembrane region" description="Helical" evidence="8">
    <location>
        <begin position="435"/>
        <end position="456"/>
    </location>
</feature>
<evidence type="ECO:0000256" key="8">
    <source>
        <dbReference type="RuleBase" id="RU363032"/>
    </source>
</evidence>
<dbReference type="Pfam" id="PF00528">
    <property type="entry name" value="BPD_transp_1"/>
    <property type="match status" value="1"/>
</dbReference>
<dbReference type="GO" id="GO:0005886">
    <property type="term" value="C:plasma membrane"/>
    <property type="evidence" value="ECO:0007669"/>
    <property type="project" value="UniProtKB-SubCell"/>
</dbReference>
<evidence type="ECO:0000256" key="7">
    <source>
        <dbReference type="ARBA" id="ARBA00023136"/>
    </source>
</evidence>
<keyword evidence="11" id="KW-1185">Reference proteome</keyword>
<feature type="transmembrane region" description="Helical" evidence="8">
    <location>
        <begin position="131"/>
        <end position="154"/>
    </location>
</feature>
<feature type="transmembrane region" description="Helical" evidence="8">
    <location>
        <begin position="489"/>
        <end position="508"/>
    </location>
</feature>